<gene>
    <name evidence="8" type="ORF">SELMODRAFT_420080</name>
</gene>
<dbReference type="InterPro" id="IPR014786">
    <property type="entry name" value="ANAPC2_C"/>
</dbReference>
<dbReference type="SUPFAM" id="SSF46785">
    <property type="entry name" value="Winged helix' DNA-binding domain"/>
    <property type="match status" value="1"/>
</dbReference>
<dbReference type="FunFam" id="1.10.10.10:FF:000331">
    <property type="entry name" value="Anaphase-promoting complex subunit 2"/>
    <property type="match status" value="1"/>
</dbReference>
<dbReference type="OMA" id="FFAYETL"/>
<sequence length="830" mass="93080">MAQLREIAQAWKIYCASALDSPIQQQRPGRRKGSAGFKGQDVSRSLRFLCERGLGEVVMQHFMDELERSLKENYIPEFWSHFTDFLSVKENSDTKQLNEWIHSSLPVALEKLCSKKVSQEDGLNALIKALETNASVNGSQILTSHQTTVTALLLTTSPSYFSDLLKLYFTARLEEFSGSFRKRPCNSDDEDCEASTDVEDMDVLGVESPCKGEAEATEVSEDSVSVRNVVKRLRDLGFAALCEEAYASAILSLLKKKIYSIADKRYEKPVLGPIRHWIEAVPMRFLSAILESSAGSSSLSPLPATPSPLASSSTLSDLSKERIIRWRLRLQFFTYETLAIEDLRQCLANTGEHSKLVKSFRLALKQRLLTAGAATTDILTQYVSTIKALRTMDPTGVILEAVGEPIREYLRGRKDTIRCIVTMLTDDTATTSGTTVAGGGEGLLEELSRGTTTVENADSDEEGELDGEEAWAAAQRWEPDPVEADLSRTSKSRRSMDIISMLVGIYGSKELFVNEYRVMLAEKLLNKSDYDTDREIRTLELLKLRFGENNMHSCEIMLKDLADSKRINSNIKAKGKPQETFQKGEELTLHNVDATVISSLFWPPFQTETLQVPDFVDKLLDDYAQQYHTVKAPRKLQWKKHLGTVKLELQFEDRSAQFVVSPMQASIILKFESCSRWSASELAAASGIPVTTLRRRIVLWINQGVLVESHGDKDGEVFYQVVETIGDGGQRGASAPTEAAVPLLEEEDGQSAVTPMEDQWQQEMNVYESYIVGMLTNLESLPLDRIHNMLKMFVSDPPYDKTLQQLQGFLGSLIADEKLEFREGVYRRKQ</sequence>
<dbReference type="SUPFAM" id="SSF75632">
    <property type="entry name" value="Cullin homology domain"/>
    <property type="match status" value="1"/>
</dbReference>
<dbReference type="Pfam" id="PF08672">
    <property type="entry name" value="ANAPC2"/>
    <property type="match status" value="1"/>
</dbReference>
<organism evidence="9">
    <name type="scientific">Selaginella moellendorffii</name>
    <name type="common">Spikemoss</name>
    <dbReference type="NCBI Taxonomy" id="88036"/>
    <lineage>
        <taxon>Eukaryota</taxon>
        <taxon>Viridiplantae</taxon>
        <taxon>Streptophyta</taxon>
        <taxon>Embryophyta</taxon>
        <taxon>Tracheophyta</taxon>
        <taxon>Lycopodiopsida</taxon>
        <taxon>Selaginellales</taxon>
        <taxon>Selaginellaceae</taxon>
        <taxon>Selaginella</taxon>
    </lineage>
</organism>
<evidence type="ECO:0000256" key="6">
    <source>
        <dbReference type="PROSITE-ProRule" id="PRU00330"/>
    </source>
</evidence>
<dbReference type="InterPro" id="IPR044554">
    <property type="entry name" value="ANAPC2"/>
</dbReference>
<dbReference type="Gene3D" id="1.10.10.10">
    <property type="entry name" value="Winged helix-like DNA-binding domain superfamily/Winged helix DNA-binding domain"/>
    <property type="match status" value="1"/>
</dbReference>
<dbReference type="FunCoup" id="D8SAH1">
    <property type="interactions" value="4199"/>
</dbReference>
<keyword evidence="3" id="KW-0498">Mitosis</keyword>
<keyword evidence="5" id="KW-0131">Cell cycle</keyword>
<comment type="similarity">
    <text evidence="6">Belongs to the cullin family.</text>
</comment>
<dbReference type="eggNOG" id="KOG2165">
    <property type="taxonomic scope" value="Eukaryota"/>
</dbReference>
<evidence type="ECO:0000256" key="5">
    <source>
        <dbReference type="ARBA" id="ARBA00023306"/>
    </source>
</evidence>
<proteinExistence type="inferred from homology"/>
<feature type="domain" description="Cullin family profile" evidence="7">
    <location>
        <begin position="499"/>
        <end position="701"/>
    </location>
</feature>
<reference evidence="8 9" key="1">
    <citation type="journal article" date="2011" name="Science">
        <title>The Selaginella genome identifies genetic changes associated with the evolution of vascular plants.</title>
        <authorList>
            <person name="Banks J.A."/>
            <person name="Nishiyama T."/>
            <person name="Hasebe M."/>
            <person name="Bowman J.L."/>
            <person name="Gribskov M."/>
            <person name="dePamphilis C."/>
            <person name="Albert V.A."/>
            <person name="Aono N."/>
            <person name="Aoyama T."/>
            <person name="Ambrose B.A."/>
            <person name="Ashton N.W."/>
            <person name="Axtell M.J."/>
            <person name="Barker E."/>
            <person name="Barker M.S."/>
            <person name="Bennetzen J.L."/>
            <person name="Bonawitz N.D."/>
            <person name="Chapple C."/>
            <person name="Cheng C."/>
            <person name="Correa L.G."/>
            <person name="Dacre M."/>
            <person name="DeBarry J."/>
            <person name="Dreyer I."/>
            <person name="Elias M."/>
            <person name="Engstrom E.M."/>
            <person name="Estelle M."/>
            <person name="Feng L."/>
            <person name="Finet C."/>
            <person name="Floyd S.K."/>
            <person name="Frommer W.B."/>
            <person name="Fujita T."/>
            <person name="Gramzow L."/>
            <person name="Gutensohn M."/>
            <person name="Harholt J."/>
            <person name="Hattori M."/>
            <person name="Heyl A."/>
            <person name="Hirai T."/>
            <person name="Hiwatashi Y."/>
            <person name="Ishikawa M."/>
            <person name="Iwata M."/>
            <person name="Karol K.G."/>
            <person name="Koehler B."/>
            <person name="Kolukisaoglu U."/>
            <person name="Kubo M."/>
            <person name="Kurata T."/>
            <person name="Lalonde S."/>
            <person name="Li K."/>
            <person name="Li Y."/>
            <person name="Litt A."/>
            <person name="Lyons E."/>
            <person name="Manning G."/>
            <person name="Maruyama T."/>
            <person name="Michael T.P."/>
            <person name="Mikami K."/>
            <person name="Miyazaki S."/>
            <person name="Morinaga S."/>
            <person name="Murata T."/>
            <person name="Mueller-Roeber B."/>
            <person name="Nelson D.R."/>
            <person name="Obara M."/>
            <person name="Oguri Y."/>
            <person name="Olmstead R.G."/>
            <person name="Onodera N."/>
            <person name="Petersen B.L."/>
            <person name="Pils B."/>
            <person name="Prigge M."/>
            <person name="Rensing S.A."/>
            <person name="Riano-Pachon D.M."/>
            <person name="Roberts A.W."/>
            <person name="Sato Y."/>
            <person name="Scheller H.V."/>
            <person name="Schulz B."/>
            <person name="Schulz C."/>
            <person name="Shakirov E.V."/>
            <person name="Shibagaki N."/>
            <person name="Shinohara N."/>
            <person name="Shippen D.E."/>
            <person name="Soerensen I."/>
            <person name="Sotooka R."/>
            <person name="Sugimoto N."/>
            <person name="Sugita M."/>
            <person name="Sumikawa N."/>
            <person name="Tanurdzic M."/>
            <person name="Theissen G."/>
            <person name="Ulvskov P."/>
            <person name="Wakazuki S."/>
            <person name="Weng J.K."/>
            <person name="Willats W.W."/>
            <person name="Wipf D."/>
            <person name="Wolf P.G."/>
            <person name="Yang L."/>
            <person name="Zimmer A.D."/>
            <person name="Zhu Q."/>
            <person name="Mitros T."/>
            <person name="Hellsten U."/>
            <person name="Loque D."/>
            <person name="Otillar R."/>
            <person name="Salamov A."/>
            <person name="Schmutz J."/>
            <person name="Shapiro H."/>
            <person name="Lindquist E."/>
            <person name="Lucas S."/>
            <person name="Rokhsar D."/>
            <person name="Grigoriev I.V."/>
        </authorList>
    </citation>
    <scope>NUCLEOTIDE SEQUENCE [LARGE SCALE GENOMIC DNA]</scope>
</reference>
<dbReference type="InParanoid" id="D8SAH1"/>
<dbReference type="InterPro" id="IPR016158">
    <property type="entry name" value="Cullin_homology"/>
</dbReference>
<evidence type="ECO:0000259" key="7">
    <source>
        <dbReference type="PROSITE" id="PS50069"/>
    </source>
</evidence>
<dbReference type="SMART" id="SM01013">
    <property type="entry name" value="APC2"/>
    <property type="match status" value="1"/>
</dbReference>
<dbReference type="InterPro" id="IPR036388">
    <property type="entry name" value="WH-like_DNA-bd_sf"/>
</dbReference>
<dbReference type="GO" id="GO:0007091">
    <property type="term" value="P:metaphase/anaphase transition of mitotic cell cycle"/>
    <property type="evidence" value="ECO:0000318"/>
    <property type="project" value="GO_Central"/>
</dbReference>
<keyword evidence="9" id="KW-1185">Reference proteome</keyword>
<dbReference type="GO" id="GO:0031625">
    <property type="term" value="F:ubiquitin protein ligase binding"/>
    <property type="evidence" value="ECO:0007669"/>
    <property type="project" value="InterPro"/>
</dbReference>
<dbReference type="FunFam" id="1.20.1310.10:FF:000032">
    <property type="entry name" value="Anaphase-promoting complex subunit 2"/>
    <property type="match status" value="1"/>
</dbReference>
<dbReference type="PANTHER" id="PTHR45957:SF1">
    <property type="entry name" value="ANAPHASE-PROMOTING COMPLEX SUBUNIT 2"/>
    <property type="match status" value="1"/>
</dbReference>
<dbReference type="STRING" id="88036.D8SAH1"/>
<accession>D8SAH1</accession>
<dbReference type="Gene3D" id="3.30.230.130">
    <property type="entry name" value="Cullin, Chain C, Domain 2"/>
    <property type="match status" value="1"/>
</dbReference>
<dbReference type="InterPro" id="IPR036390">
    <property type="entry name" value="WH_DNA-bd_sf"/>
</dbReference>
<dbReference type="Proteomes" id="UP000001514">
    <property type="component" value="Unassembled WGS sequence"/>
</dbReference>
<name>D8SAH1_SELML</name>
<dbReference type="GO" id="GO:0006511">
    <property type="term" value="P:ubiquitin-dependent protein catabolic process"/>
    <property type="evidence" value="ECO:0007669"/>
    <property type="project" value="InterPro"/>
</dbReference>
<evidence type="ECO:0000256" key="4">
    <source>
        <dbReference type="ARBA" id="ARBA00022786"/>
    </source>
</evidence>
<evidence type="ECO:0000256" key="1">
    <source>
        <dbReference type="ARBA" id="ARBA00016068"/>
    </source>
</evidence>
<dbReference type="Gene3D" id="1.20.1310.10">
    <property type="entry name" value="Cullin Repeats"/>
    <property type="match status" value="1"/>
</dbReference>
<dbReference type="PANTHER" id="PTHR45957">
    <property type="entry name" value="ANAPHASE-PROMOTING COMPLEX SUBUNIT 2"/>
    <property type="match status" value="1"/>
</dbReference>
<dbReference type="GO" id="GO:0051301">
    <property type="term" value="P:cell division"/>
    <property type="evidence" value="ECO:0007669"/>
    <property type="project" value="UniProtKB-KW"/>
</dbReference>
<dbReference type="GO" id="GO:0005680">
    <property type="term" value="C:anaphase-promoting complex"/>
    <property type="evidence" value="ECO:0000318"/>
    <property type="project" value="GO_Central"/>
</dbReference>
<dbReference type="HOGENOM" id="CLU_007149_4_2_1"/>
<evidence type="ECO:0000313" key="9">
    <source>
        <dbReference type="Proteomes" id="UP000001514"/>
    </source>
</evidence>
<evidence type="ECO:0000313" key="8">
    <source>
        <dbReference type="EMBL" id="EFJ18755.1"/>
    </source>
</evidence>
<evidence type="ECO:0000256" key="2">
    <source>
        <dbReference type="ARBA" id="ARBA00022618"/>
    </source>
</evidence>
<dbReference type="Pfam" id="PF25773">
    <property type="entry name" value="TPR_ANAPC2"/>
    <property type="match status" value="1"/>
</dbReference>
<protein>
    <recommendedName>
        <fullName evidence="1">Anaphase-promoting complex subunit 2</fullName>
    </recommendedName>
</protein>
<evidence type="ECO:0000256" key="3">
    <source>
        <dbReference type="ARBA" id="ARBA00022776"/>
    </source>
</evidence>
<dbReference type="KEGG" id="smo:SELMODRAFT_420080"/>
<dbReference type="PROSITE" id="PS50069">
    <property type="entry name" value="CULLIN_2"/>
    <property type="match status" value="1"/>
</dbReference>
<dbReference type="Pfam" id="PF26557">
    <property type="entry name" value="Cullin_AB"/>
    <property type="match status" value="1"/>
</dbReference>
<dbReference type="Gramene" id="EFJ18755">
    <property type="protein sequence ID" value="EFJ18755"/>
    <property type="gene ID" value="SELMODRAFT_420080"/>
</dbReference>
<dbReference type="GO" id="GO:0070979">
    <property type="term" value="P:protein K11-linked ubiquitination"/>
    <property type="evidence" value="ECO:0000318"/>
    <property type="project" value="GO_Central"/>
</dbReference>
<dbReference type="SMART" id="SM00182">
    <property type="entry name" value="CULLIN"/>
    <property type="match status" value="1"/>
</dbReference>
<dbReference type="AlphaFoldDB" id="D8SAH1"/>
<dbReference type="InterPro" id="IPR036317">
    <property type="entry name" value="Cullin_homology_sf"/>
</dbReference>
<dbReference type="EMBL" id="GL377609">
    <property type="protein sequence ID" value="EFJ18755.1"/>
    <property type="molecule type" value="Genomic_DNA"/>
</dbReference>
<keyword evidence="2" id="KW-0132">Cell division</keyword>
<keyword evidence="4" id="KW-0833">Ubl conjugation pathway</keyword>
<dbReference type="InterPro" id="IPR057975">
    <property type="entry name" value="TPR_ANAPC2"/>
</dbReference>
<dbReference type="InterPro" id="IPR059120">
    <property type="entry name" value="Cullin-like_AB"/>
</dbReference>